<evidence type="ECO:0000313" key="11">
    <source>
        <dbReference type="Proteomes" id="UP000094236"/>
    </source>
</evidence>
<comment type="subcellular location">
    <subcellularLocation>
        <location evidence="2">Cytoplasm</location>
    </subcellularLocation>
    <subcellularLocation>
        <location evidence="1">Nucleus</location>
    </subcellularLocation>
</comment>
<keyword evidence="9" id="KW-0175">Coiled coil</keyword>
<keyword evidence="4" id="KW-0963">Cytoplasm</keyword>
<evidence type="ECO:0000256" key="7">
    <source>
        <dbReference type="ARBA" id="ARBA00023163"/>
    </source>
</evidence>
<evidence type="ECO:0000256" key="9">
    <source>
        <dbReference type="SAM" id="Coils"/>
    </source>
</evidence>
<sequence length="236" mass="26270">MTTAVPVPAPVPASSSRMALAPISNSKLNSNSNVKSNGHLKPFASSTPFLKRSITLDMNLLPSLKRRLSNSGKEMGMGKHVLQNFNYSTSLTAAAMSAAAYPSPIPTPTIGENLENLERSEKLEKLEKKLNHAELLKTRLRLAYYKIKSNQVDTPISKIVDTSREFTKTPLIKRAQTLEMLLASSTPLINSMQYPLPTSIPPHHPILKKNYNSTRKKSSNFKNIKNIKKKIYKNQN</sequence>
<dbReference type="EMBL" id="KV454016">
    <property type="protein sequence ID" value="ODV94473.1"/>
    <property type="molecule type" value="Genomic_DNA"/>
</dbReference>
<name>A0A1E4TRT5_PACTA</name>
<dbReference type="AlphaFoldDB" id="A0A1E4TRT5"/>
<dbReference type="GO" id="GO:0005737">
    <property type="term" value="C:cytoplasm"/>
    <property type="evidence" value="ECO:0007669"/>
    <property type="project" value="UniProtKB-SubCell"/>
</dbReference>
<evidence type="ECO:0000256" key="8">
    <source>
        <dbReference type="ARBA" id="ARBA00023242"/>
    </source>
</evidence>
<evidence type="ECO:0000256" key="5">
    <source>
        <dbReference type="ARBA" id="ARBA00022491"/>
    </source>
</evidence>
<feature type="coiled-coil region" evidence="9">
    <location>
        <begin position="116"/>
        <end position="143"/>
    </location>
</feature>
<evidence type="ECO:0000256" key="4">
    <source>
        <dbReference type="ARBA" id="ARBA00022490"/>
    </source>
</evidence>
<evidence type="ECO:0000256" key="3">
    <source>
        <dbReference type="ARBA" id="ARBA00006922"/>
    </source>
</evidence>
<protein>
    <submittedName>
        <fullName evidence="10">Uncharacterized protein</fullName>
    </submittedName>
</protein>
<evidence type="ECO:0000256" key="1">
    <source>
        <dbReference type="ARBA" id="ARBA00004123"/>
    </source>
</evidence>
<keyword evidence="5" id="KW-0678">Repressor</keyword>
<evidence type="ECO:0000256" key="2">
    <source>
        <dbReference type="ARBA" id="ARBA00004496"/>
    </source>
</evidence>
<dbReference type="Proteomes" id="UP000094236">
    <property type="component" value="Unassembled WGS sequence"/>
</dbReference>
<keyword evidence="11" id="KW-1185">Reference proteome</keyword>
<accession>A0A1E4TRT5</accession>
<keyword evidence="6" id="KW-0805">Transcription regulation</keyword>
<keyword evidence="8" id="KW-0539">Nucleus</keyword>
<reference evidence="11" key="1">
    <citation type="submission" date="2016-05" db="EMBL/GenBank/DDBJ databases">
        <title>Comparative genomics of biotechnologically important yeasts.</title>
        <authorList>
            <consortium name="DOE Joint Genome Institute"/>
            <person name="Riley R."/>
            <person name="Haridas S."/>
            <person name="Wolfe K.H."/>
            <person name="Lopes M.R."/>
            <person name="Hittinger C.T."/>
            <person name="Goker M."/>
            <person name="Salamov A."/>
            <person name="Wisecaver J."/>
            <person name="Long T.M."/>
            <person name="Aerts A.L."/>
            <person name="Barry K."/>
            <person name="Choi C."/>
            <person name="Clum A."/>
            <person name="Coughlan A.Y."/>
            <person name="Deshpande S."/>
            <person name="Douglass A.P."/>
            <person name="Hanson S.J."/>
            <person name="Klenk H.-P."/>
            <person name="Labutti K."/>
            <person name="Lapidus A."/>
            <person name="Lindquist E."/>
            <person name="Lipzen A."/>
            <person name="Meier-Kolthoff J.P."/>
            <person name="Ohm R.A."/>
            <person name="Otillar R.P."/>
            <person name="Pangilinan J."/>
            <person name="Peng Y."/>
            <person name="Rokas A."/>
            <person name="Rosa C.A."/>
            <person name="Scheuner C."/>
            <person name="Sibirny A.A."/>
            <person name="Slot J.C."/>
            <person name="Stielow J.B."/>
            <person name="Sun H."/>
            <person name="Kurtzman C.P."/>
            <person name="Blackwell M."/>
            <person name="Grigoriev I.V."/>
            <person name="Jeffries T.W."/>
        </authorList>
    </citation>
    <scope>NUCLEOTIDE SEQUENCE [LARGE SCALE GENOMIC DNA]</scope>
    <source>
        <strain evidence="11">NRRL Y-2460</strain>
    </source>
</reference>
<evidence type="ECO:0000313" key="10">
    <source>
        <dbReference type="EMBL" id="ODV94473.1"/>
    </source>
</evidence>
<proteinExistence type="inferred from homology"/>
<dbReference type="InterPro" id="IPR013734">
    <property type="entry name" value="TF_Nrm1/Whi5"/>
</dbReference>
<evidence type="ECO:0000256" key="6">
    <source>
        <dbReference type="ARBA" id="ARBA00023015"/>
    </source>
</evidence>
<dbReference type="Pfam" id="PF08528">
    <property type="entry name" value="Whi5"/>
    <property type="match status" value="1"/>
</dbReference>
<keyword evidence="7" id="KW-0804">Transcription</keyword>
<dbReference type="GO" id="GO:0005634">
    <property type="term" value="C:nucleus"/>
    <property type="evidence" value="ECO:0007669"/>
    <property type="project" value="UniProtKB-SubCell"/>
</dbReference>
<gene>
    <name evidence="10" type="ORF">PACTADRAFT_35273</name>
</gene>
<comment type="similarity">
    <text evidence="3">Belongs to the WHI5/NRM1 family.</text>
</comment>
<organism evidence="10 11">
    <name type="scientific">Pachysolen tannophilus NRRL Y-2460</name>
    <dbReference type="NCBI Taxonomy" id="669874"/>
    <lineage>
        <taxon>Eukaryota</taxon>
        <taxon>Fungi</taxon>
        <taxon>Dikarya</taxon>
        <taxon>Ascomycota</taxon>
        <taxon>Saccharomycotina</taxon>
        <taxon>Pichiomycetes</taxon>
        <taxon>Pachysolenaceae</taxon>
        <taxon>Pachysolen</taxon>
    </lineage>
</organism>